<keyword evidence="2" id="KW-1185">Reference proteome</keyword>
<sequence>MKFRKVYVVVCDNHIFSPHNYMSVEMYSKRDNADRACKRQQDKANEEARMLYKANKPIPQYKVHGFYLVHEKLF</sequence>
<name>A0A1S9PDY7_9SPHI</name>
<accession>A0A1S9PDY7</accession>
<organism evidence="1 2">
    <name type="scientific">Mucilaginibacter pedocola</name>
    <dbReference type="NCBI Taxonomy" id="1792845"/>
    <lineage>
        <taxon>Bacteria</taxon>
        <taxon>Pseudomonadati</taxon>
        <taxon>Bacteroidota</taxon>
        <taxon>Sphingobacteriia</taxon>
        <taxon>Sphingobacteriales</taxon>
        <taxon>Sphingobacteriaceae</taxon>
        <taxon>Mucilaginibacter</taxon>
    </lineage>
</organism>
<evidence type="ECO:0000313" key="1">
    <source>
        <dbReference type="EMBL" id="OOQ59117.1"/>
    </source>
</evidence>
<gene>
    <name evidence="1" type="ORF">BC343_29280</name>
</gene>
<proteinExistence type="predicted"/>
<dbReference type="AlphaFoldDB" id="A0A1S9PDY7"/>
<comment type="caution">
    <text evidence="1">The sequence shown here is derived from an EMBL/GenBank/DDBJ whole genome shotgun (WGS) entry which is preliminary data.</text>
</comment>
<evidence type="ECO:0000313" key="2">
    <source>
        <dbReference type="Proteomes" id="UP000189739"/>
    </source>
</evidence>
<dbReference type="EMBL" id="MBTF01000016">
    <property type="protein sequence ID" value="OOQ59117.1"/>
    <property type="molecule type" value="Genomic_DNA"/>
</dbReference>
<dbReference type="OrthoDB" id="772872at2"/>
<dbReference type="RefSeq" id="WP_078348912.1">
    <property type="nucleotide sequence ID" value="NZ_MBTF01000016.1"/>
</dbReference>
<dbReference type="Proteomes" id="UP000189739">
    <property type="component" value="Unassembled WGS sequence"/>
</dbReference>
<protein>
    <submittedName>
        <fullName evidence="1">Uncharacterized protein</fullName>
    </submittedName>
</protein>
<reference evidence="1 2" key="1">
    <citation type="submission" date="2016-07" db="EMBL/GenBank/DDBJ databases">
        <title>Genomic analysis of zinc-resistant bacterium Mucilaginibacter pedocola TBZ30.</title>
        <authorList>
            <person name="Huang J."/>
            <person name="Tang J."/>
        </authorList>
    </citation>
    <scope>NUCLEOTIDE SEQUENCE [LARGE SCALE GENOMIC DNA]</scope>
    <source>
        <strain evidence="1 2">TBZ30</strain>
    </source>
</reference>